<evidence type="ECO:0000313" key="6">
    <source>
        <dbReference type="Proteomes" id="UP000694548"/>
    </source>
</evidence>
<reference evidence="5" key="1">
    <citation type="submission" date="2014-08" db="EMBL/GenBank/DDBJ databases">
        <authorList>
            <person name="Senf B."/>
            <person name="Petzold A."/>
            <person name="Downie B.R."/>
            <person name="Koch P."/>
            <person name="Platzer M."/>
        </authorList>
    </citation>
    <scope>NUCLEOTIDE SEQUENCE [LARGE SCALE GENOMIC DNA]</scope>
    <source>
        <strain evidence="5">GRZ</strain>
    </source>
</reference>
<dbReference type="PANTHER" id="PTHR11686:SF54">
    <property type="entry name" value="GLUTATHIONE HYDROLASE 7"/>
    <property type="match status" value="1"/>
</dbReference>
<dbReference type="GO" id="GO:0036374">
    <property type="term" value="F:glutathione hydrolase activity"/>
    <property type="evidence" value="ECO:0007669"/>
    <property type="project" value="InterPro"/>
</dbReference>
<feature type="active site" description="Nucleophile" evidence="2">
    <location>
        <position position="382"/>
    </location>
</feature>
<comment type="similarity">
    <text evidence="1">Belongs to the gamma-glutamyltransferase family.</text>
</comment>
<evidence type="ECO:0000256" key="4">
    <source>
        <dbReference type="SAM" id="MobiDB-lite"/>
    </source>
</evidence>
<name>A0A8C6NWT2_NOTFU</name>
<reference evidence="5" key="3">
    <citation type="submission" date="2025-09" db="UniProtKB">
        <authorList>
            <consortium name="Ensembl"/>
        </authorList>
    </citation>
    <scope>IDENTIFICATION</scope>
</reference>
<dbReference type="GeneTree" id="ENSGT00940000156917"/>
<evidence type="ECO:0000313" key="5">
    <source>
        <dbReference type="Ensembl" id="ENSNFUP00015031786.1"/>
    </source>
</evidence>
<dbReference type="AlphaFoldDB" id="A0A8C6NWT2"/>
<dbReference type="Pfam" id="PF01019">
    <property type="entry name" value="G_glu_transpept"/>
    <property type="match status" value="1"/>
</dbReference>
<dbReference type="Gene3D" id="1.10.246.230">
    <property type="match status" value="1"/>
</dbReference>
<dbReference type="InterPro" id="IPR043137">
    <property type="entry name" value="GGT_ssub_C"/>
</dbReference>
<sequence length="479" mass="51007">HPSPKPCSPRCPALLVPPPTTGTSQPQPLKFSLQDPGLDQIIHTSHFYSETNTPVQLYAVPIILAVGVTIALALQIHLDVSIKGVASDHERCTVLSESVLRDGGSSVDAAIAGALCLGVVHPHVSGVGGGGVMLIHDIRHNKTRVINFEGSAPNDLREDLLQNASGVQAGLLVGVPGMLMGLHHAHSLYGRLSWGHVIRRAAEVAREGFNVSQSLAVAISELEREALTERFRNLFIPGGKALSPGSHLRMPGVADVLEVILTGHMIFYFTQVRANGGVLSAEDIGNYSSEVQQPLEGQYIIQVPPPPSAGAALLAALNLLAGFHLSGNDITVNQTHHWALAAALALARKLGDPKYNSSVSELLSKSSRTSPSDNESLKELLTGQVVVMGPDDLVVSLNGPFGSRIITQSGIILNSLILSFYWSNHSRGLPQQMNHIGPGKRPLTFLMPSVMVPVWNKCGTYMGLSSSGGPNRLREITQV</sequence>
<dbReference type="GO" id="GO:0005886">
    <property type="term" value="C:plasma membrane"/>
    <property type="evidence" value="ECO:0007669"/>
    <property type="project" value="TreeGrafter"/>
</dbReference>
<dbReference type="InterPro" id="IPR029055">
    <property type="entry name" value="Ntn_hydrolases_N"/>
</dbReference>
<dbReference type="Proteomes" id="UP000694548">
    <property type="component" value="Chromosome sgr10"/>
</dbReference>
<evidence type="ECO:0000256" key="1">
    <source>
        <dbReference type="ARBA" id="ARBA00009381"/>
    </source>
</evidence>
<keyword evidence="6" id="KW-1185">Reference proteome</keyword>
<accession>A0A8C6NWT2</accession>
<dbReference type="Ensembl" id="ENSNFUT00015033219.1">
    <property type="protein sequence ID" value="ENSNFUP00015031786.1"/>
    <property type="gene ID" value="ENSNFUG00015015511.1"/>
</dbReference>
<feature type="compositionally biased region" description="Pro residues" evidence="4">
    <location>
        <begin position="1"/>
        <end position="20"/>
    </location>
</feature>
<feature type="region of interest" description="Disordered" evidence="4">
    <location>
        <begin position="1"/>
        <end position="26"/>
    </location>
</feature>
<dbReference type="InterPro" id="IPR000101">
    <property type="entry name" value="GGT_peptidase"/>
</dbReference>
<evidence type="ECO:0000256" key="2">
    <source>
        <dbReference type="PIRSR" id="PIRSR600101-1"/>
    </source>
</evidence>
<feature type="binding site" evidence="3">
    <location>
        <position position="469"/>
    </location>
    <ligand>
        <name>L-glutamate</name>
        <dbReference type="ChEBI" id="CHEBI:29985"/>
    </ligand>
</feature>
<dbReference type="GO" id="GO:0006751">
    <property type="term" value="P:glutathione catabolic process"/>
    <property type="evidence" value="ECO:0007669"/>
    <property type="project" value="InterPro"/>
</dbReference>
<dbReference type="SUPFAM" id="SSF56235">
    <property type="entry name" value="N-terminal nucleophile aminohydrolases (Ntn hydrolases)"/>
    <property type="match status" value="1"/>
</dbReference>
<evidence type="ECO:0000256" key="3">
    <source>
        <dbReference type="PIRSR" id="PIRSR600101-2"/>
    </source>
</evidence>
<dbReference type="PANTHER" id="PTHR11686">
    <property type="entry name" value="GAMMA GLUTAMYL TRANSPEPTIDASE"/>
    <property type="match status" value="1"/>
</dbReference>
<dbReference type="Gene3D" id="3.60.20.40">
    <property type="match status" value="1"/>
</dbReference>
<dbReference type="PRINTS" id="PR01210">
    <property type="entry name" value="GGTRANSPTASE"/>
</dbReference>
<evidence type="ECO:0008006" key="7">
    <source>
        <dbReference type="Google" id="ProtNLM"/>
    </source>
</evidence>
<proteinExistence type="inferred from homology"/>
<reference evidence="5" key="2">
    <citation type="submission" date="2025-08" db="UniProtKB">
        <authorList>
            <consortium name="Ensembl"/>
        </authorList>
    </citation>
    <scope>IDENTIFICATION</scope>
</reference>
<organism evidence="5 6">
    <name type="scientific">Nothobranchius furzeri</name>
    <name type="common">Turquoise killifish</name>
    <dbReference type="NCBI Taxonomy" id="105023"/>
    <lineage>
        <taxon>Eukaryota</taxon>
        <taxon>Metazoa</taxon>
        <taxon>Chordata</taxon>
        <taxon>Craniata</taxon>
        <taxon>Vertebrata</taxon>
        <taxon>Euteleostomi</taxon>
        <taxon>Actinopterygii</taxon>
        <taxon>Neopterygii</taxon>
        <taxon>Teleostei</taxon>
        <taxon>Neoteleostei</taxon>
        <taxon>Acanthomorphata</taxon>
        <taxon>Ovalentaria</taxon>
        <taxon>Atherinomorphae</taxon>
        <taxon>Cyprinodontiformes</taxon>
        <taxon>Nothobranchiidae</taxon>
        <taxon>Nothobranchius</taxon>
    </lineage>
</organism>
<protein>
    <recommendedName>
        <fullName evidence="7">Gamma-glutamyltransferase 7</fullName>
    </recommendedName>
</protein>